<dbReference type="PANTHER" id="PTHR21581:SF26">
    <property type="entry name" value="D-ALANYL-D-ALANINE ENDOPEPTIDASE"/>
    <property type="match status" value="1"/>
</dbReference>
<dbReference type="SUPFAM" id="SSF56601">
    <property type="entry name" value="beta-lactamase/transpeptidase-like"/>
    <property type="match status" value="1"/>
</dbReference>
<keyword evidence="10" id="KW-0472">Membrane</keyword>
<organism evidence="13 14">
    <name type="scientific">Clostridium vincentii</name>
    <dbReference type="NCBI Taxonomy" id="52704"/>
    <lineage>
        <taxon>Bacteria</taxon>
        <taxon>Bacillati</taxon>
        <taxon>Bacillota</taxon>
        <taxon>Clostridia</taxon>
        <taxon>Eubacteriales</taxon>
        <taxon>Clostridiaceae</taxon>
        <taxon>Clostridium</taxon>
    </lineage>
</organism>
<dbReference type="AlphaFoldDB" id="A0A2T0BBK3"/>
<proteinExistence type="inferred from homology"/>
<sequence>MTKKRIIKTLALALSISLLAPFASKVIAKENAVEPTIVSQAAIVMDYDTGEIIYEKNANDKMFLASTTKLMTSLLFAEKFNKTDSITYTETAKAQPPYSLDSNYMKTNNKEMTVGDTLSADVVMKTLLLYSANDAAYMVSDAVGGDTANFSNLMNAKAEEFGLTGTHYENPNGLPGSDGSDVNYSTAYELAVITKKAYENDWIRETLMIKEGDKEATVTLPQDTIINLIVRNEELGKNGNIGGKTGFTNEAGNCFAGVYERNDKKYIGIVFKSGSNQLDKTRFPELNSMMDYSTSVDKVTYKKAGEEVGTTDLEYKLFRFFGPTKTITAPIILNEDVNLYDNKINNSEAEIILNSSETNAWKVASQDETPLEVKVKGFTLEVNGNVEISGLDLIKANAIIYIAALAVIIIIVVLILFIIKMMNNRGNKRSRYKRRRY</sequence>
<evidence type="ECO:0000313" key="14">
    <source>
        <dbReference type="Proteomes" id="UP000239471"/>
    </source>
</evidence>
<keyword evidence="13" id="KW-0121">Carboxypeptidase</keyword>
<protein>
    <submittedName>
        <fullName evidence="13">D-alanyl-D-alanine carboxypeptidase DacF</fullName>
        <ecNumber evidence="13">3.4.16.4</ecNumber>
    </submittedName>
</protein>
<evidence type="ECO:0000256" key="11">
    <source>
        <dbReference type="SAM" id="SignalP"/>
    </source>
</evidence>
<dbReference type="InterPro" id="IPR012338">
    <property type="entry name" value="Beta-lactam/transpept-like"/>
</dbReference>
<dbReference type="PANTHER" id="PTHR21581">
    <property type="entry name" value="D-ALANYL-D-ALANINE CARBOXYPEPTIDASE"/>
    <property type="match status" value="1"/>
</dbReference>
<keyword evidence="10" id="KW-1133">Transmembrane helix</keyword>
<feature type="signal peptide" evidence="11">
    <location>
        <begin position="1"/>
        <end position="28"/>
    </location>
</feature>
<evidence type="ECO:0000256" key="6">
    <source>
        <dbReference type="ARBA" id="ARBA00023316"/>
    </source>
</evidence>
<evidence type="ECO:0000256" key="7">
    <source>
        <dbReference type="PIRSR" id="PIRSR618044-1"/>
    </source>
</evidence>
<gene>
    <name evidence="13" type="primary">dacF_1</name>
    <name evidence="13" type="ORF">CLVI_25980</name>
</gene>
<dbReference type="Proteomes" id="UP000239471">
    <property type="component" value="Unassembled WGS sequence"/>
</dbReference>
<dbReference type="Gene3D" id="3.40.710.10">
    <property type="entry name" value="DD-peptidase/beta-lactamase superfamily"/>
    <property type="match status" value="1"/>
</dbReference>
<keyword evidence="4" id="KW-0133">Cell shape</keyword>
<evidence type="ECO:0000256" key="1">
    <source>
        <dbReference type="ARBA" id="ARBA00007164"/>
    </source>
</evidence>
<dbReference type="GO" id="GO:0071555">
    <property type="term" value="P:cell wall organization"/>
    <property type="evidence" value="ECO:0007669"/>
    <property type="project" value="UniProtKB-KW"/>
</dbReference>
<keyword evidence="14" id="KW-1185">Reference proteome</keyword>
<comment type="caution">
    <text evidence="13">The sequence shown here is derived from an EMBL/GenBank/DDBJ whole genome shotgun (WGS) entry which is preliminary data.</text>
</comment>
<dbReference type="RefSeq" id="WP_106060519.1">
    <property type="nucleotide sequence ID" value="NZ_PVXQ01000032.1"/>
</dbReference>
<evidence type="ECO:0000256" key="3">
    <source>
        <dbReference type="ARBA" id="ARBA00022801"/>
    </source>
</evidence>
<feature type="active site" evidence="7">
    <location>
        <position position="131"/>
    </location>
</feature>
<evidence type="ECO:0000259" key="12">
    <source>
        <dbReference type="Pfam" id="PF00768"/>
    </source>
</evidence>
<dbReference type="PRINTS" id="PR00725">
    <property type="entry name" value="DADACBPTASE1"/>
</dbReference>
<dbReference type="EC" id="3.4.16.4" evidence="13"/>
<keyword evidence="5" id="KW-0573">Peptidoglycan synthesis</keyword>
<dbReference type="EMBL" id="PVXQ01000032">
    <property type="protein sequence ID" value="PRR81279.1"/>
    <property type="molecule type" value="Genomic_DNA"/>
</dbReference>
<feature type="domain" description="Peptidase S11 D-alanyl-D-alanine carboxypeptidase A N-terminal" evidence="12">
    <location>
        <begin position="32"/>
        <end position="272"/>
    </location>
</feature>
<comment type="similarity">
    <text evidence="1 9">Belongs to the peptidase S11 family.</text>
</comment>
<evidence type="ECO:0000256" key="10">
    <source>
        <dbReference type="SAM" id="Phobius"/>
    </source>
</evidence>
<dbReference type="OrthoDB" id="1701915at2"/>
<evidence type="ECO:0000256" key="4">
    <source>
        <dbReference type="ARBA" id="ARBA00022960"/>
    </source>
</evidence>
<feature type="chain" id="PRO_5015717976" evidence="11">
    <location>
        <begin position="29"/>
        <end position="437"/>
    </location>
</feature>
<dbReference type="InterPro" id="IPR001967">
    <property type="entry name" value="Peptidase_S11_N"/>
</dbReference>
<evidence type="ECO:0000256" key="9">
    <source>
        <dbReference type="RuleBase" id="RU004016"/>
    </source>
</evidence>
<keyword evidence="13" id="KW-0645">Protease</keyword>
<reference evidence="13 14" key="1">
    <citation type="submission" date="2018-03" db="EMBL/GenBank/DDBJ databases">
        <title>Genome sequence of Clostridium vincentii DSM 10228.</title>
        <authorList>
            <person name="Poehlein A."/>
            <person name="Daniel R."/>
        </authorList>
    </citation>
    <scope>NUCLEOTIDE SEQUENCE [LARGE SCALE GENOMIC DNA]</scope>
    <source>
        <strain evidence="13 14">DSM 10228</strain>
    </source>
</reference>
<evidence type="ECO:0000256" key="8">
    <source>
        <dbReference type="PIRSR" id="PIRSR618044-2"/>
    </source>
</evidence>
<keyword evidence="3 13" id="KW-0378">Hydrolase</keyword>
<dbReference type="GO" id="GO:0006508">
    <property type="term" value="P:proteolysis"/>
    <property type="evidence" value="ECO:0007669"/>
    <property type="project" value="InterPro"/>
</dbReference>
<evidence type="ECO:0000256" key="5">
    <source>
        <dbReference type="ARBA" id="ARBA00022984"/>
    </source>
</evidence>
<feature type="transmembrane region" description="Helical" evidence="10">
    <location>
        <begin position="398"/>
        <end position="419"/>
    </location>
</feature>
<keyword evidence="2 11" id="KW-0732">Signal</keyword>
<evidence type="ECO:0000313" key="13">
    <source>
        <dbReference type="EMBL" id="PRR81279.1"/>
    </source>
</evidence>
<dbReference type="InterPro" id="IPR018044">
    <property type="entry name" value="Peptidase_S11"/>
</dbReference>
<accession>A0A2T0BBK3</accession>
<evidence type="ECO:0000256" key="2">
    <source>
        <dbReference type="ARBA" id="ARBA00022729"/>
    </source>
</evidence>
<dbReference type="Pfam" id="PF00768">
    <property type="entry name" value="Peptidase_S11"/>
    <property type="match status" value="1"/>
</dbReference>
<feature type="active site" description="Acyl-ester intermediate" evidence="7">
    <location>
        <position position="66"/>
    </location>
</feature>
<keyword evidence="6" id="KW-0961">Cell wall biogenesis/degradation</keyword>
<dbReference type="GO" id="GO:0009252">
    <property type="term" value="P:peptidoglycan biosynthetic process"/>
    <property type="evidence" value="ECO:0007669"/>
    <property type="project" value="UniProtKB-KW"/>
</dbReference>
<feature type="active site" description="Proton acceptor" evidence="7">
    <location>
        <position position="69"/>
    </location>
</feature>
<keyword evidence="10" id="KW-0812">Transmembrane</keyword>
<name>A0A2T0BBK3_9CLOT</name>
<feature type="binding site" evidence="8">
    <location>
        <position position="244"/>
    </location>
    <ligand>
        <name>substrate</name>
    </ligand>
</feature>
<dbReference type="GO" id="GO:0008360">
    <property type="term" value="P:regulation of cell shape"/>
    <property type="evidence" value="ECO:0007669"/>
    <property type="project" value="UniProtKB-KW"/>
</dbReference>
<dbReference type="GO" id="GO:0009002">
    <property type="term" value="F:serine-type D-Ala-D-Ala carboxypeptidase activity"/>
    <property type="evidence" value="ECO:0007669"/>
    <property type="project" value="UniProtKB-EC"/>
</dbReference>